<accession>A0A345NPF4</accession>
<name>A0A345NPF4_9MICO</name>
<evidence type="ECO:0000259" key="3">
    <source>
        <dbReference type="Pfam" id="PF00534"/>
    </source>
</evidence>
<reference evidence="4 5" key="1">
    <citation type="submission" date="2018-07" db="EMBL/GenBank/DDBJ databases">
        <title>Complete genome sequencing of Ornithinimicrobium sp. AMA3305.</title>
        <authorList>
            <person name="Bae J.-W."/>
        </authorList>
    </citation>
    <scope>NUCLEOTIDE SEQUENCE [LARGE SCALE GENOMIC DNA]</scope>
    <source>
        <strain evidence="4 5">AMA3305</strain>
    </source>
</reference>
<organism evidence="4 5">
    <name type="scientific">Ornithinimicrobium avium</name>
    <dbReference type="NCBI Taxonomy" id="2283195"/>
    <lineage>
        <taxon>Bacteria</taxon>
        <taxon>Bacillati</taxon>
        <taxon>Actinomycetota</taxon>
        <taxon>Actinomycetes</taxon>
        <taxon>Micrococcales</taxon>
        <taxon>Ornithinimicrobiaceae</taxon>
        <taxon>Ornithinimicrobium</taxon>
    </lineage>
</organism>
<dbReference type="EMBL" id="CP031229">
    <property type="protein sequence ID" value="AXH96912.1"/>
    <property type="molecule type" value="Genomic_DNA"/>
</dbReference>
<dbReference type="CDD" id="cd03801">
    <property type="entry name" value="GT4_PimA-like"/>
    <property type="match status" value="1"/>
</dbReference>
<dbReference type="GO" id="GO:0009103">
    <property type="term" value="P:lipopolysaccharide biosynthetic process"/>
    <property type="evidence" value="ECO:0007669"/>
    <property type="project" value="TreeGrafter"/>
</dbReference>
<dbReference type="OrthoDB" id="9765330at2"/>
<feature type="domain" description="Glycosyl transferase family 1" evidence="3">
    <location>
        <begin position="173"/>
        <end position="335"/>
    </location>
</feature>
<evidence type="ECO:0000313" key="5">
    <source>
        <dbReference type="Proteomes" id="UP000253790"/>
    </source>
</evidence>
<dbReference type="KEGG" id="orn:DV701_13015"/>
<dbReference type="PANTHER" id="PTHR46401:SF2">
    <property type="entry name" value="GLYCOSYLTRANSFERASE WBBK-RELATED"/>
    <property type="match status" value="1"/>
</dbReference>
<dbReference type="InterPro" id="IPR001296">
    <property type="entry name" value="Glyco_trans_1"/>
</dbReference>
<proteinExistence type="predicted"/>
<dbReference type="SUPFAM" id="SSF53756">
    <property type="entry name" value="UDP-Glycosyltransferase/glycogen phosphorylase"/>
    <property type="match status" value="1"/>
</dbReference>
<dbReference type="Pfam" id="PF00534">
    <property type="entry name" value="Glycos_transf_1"/>
    <property type="match status" value="1"/>
</dbReference>
<gene>
    <name evidence="4" type="ORF">DV701_13015</name>
</gene>
<protein>
    <submittedName>
        <fullName evidence="4">Glycosyltransferase</fullName>
    </submittedName>
</protein>
<evidence type="ECO:0000256" key="1">
    <source>
        <dbReference type="ARBA" id="ARBA00022679"/>
    </source>
</evidence>
<dbReference type="RefSeq" id="WP_114928830.1">
    <property type="nucleotide sequence ID" value="NZ_CP031229.1"/>
</dbReference>
<dbReference type="Gene3D" id="3.40.50.2000">
    <property type="entry name" value="Glycogen Phosphorylase B"/>
    <property type="match status" value="2"/>
</dbReference>
<evidence type="ECO:0000256" key="2">
    <source>
        <dbReference type="SAM" id="MobiDB-lite"/>
    </source>
</evidence>
<feature type="region of interest" description="Disordered" evidence="2">
    <location>
        <begin position="1"/>
        <end position="21"/>
    </location>
</feature>
<keyword evidence="1 4" id="KW-0808">Transferase</keyword>
<dbReference type="PANTHER" id="PTHR46401">
    <property type="entry name" value="GLYCOSYLTRANSFERASE WBBK-RELATED"/>
    <property type="match status" value="1"/>
</dbReference>
<keyword evidence="5" id="KW-1185">Reference proteome</keyword>
<evidence type="ECO:0000313" key="4">
    <source>
        <dbReference type="EMBL" id="AXH96912.1"/>
    </source>
</evidence>
<dbReference type="Proteomes" id="UP000253790">
    <property type="component" value="Chromosome"/>
</dbReference>
<dbReference type="GO" id="GO:0016757">
    <property type="term" value="F:glycosyltransferase activity"/>
    <property type="evidence" value="ECO:0007669"/>
    <property type="project" value="InterPro"/>
</dbReference>
<sequence length="360" mass="38247">MTGGPLHVVVPDRPAEAPSGGDRYDAAIVGRWRHLGREVNQVRAEGDWPWPSEAQRTALDVRLDALGPGAVLVDGLVGCAAPGAVRRSAQARPTALLVHSLLADGAGESGERAAELDRRERRALAAAHLVVTVSDWAREELRARHGVGDVVVARPGTERAPVAEGSRGGSAEHHSAPLLLALGAVAPVKNHAVLLAALEEVADLPWTAVLAGPAQDPVHLDTLVADARARGIADRVAWPGTVEGEELERLWQRTDLLVHPSRSETWAQVVAEAHAHGIPTVVGEGTGAVEALRGTGCDDPPGVAVPVEGPEELAGALRRWLTEPDLREAWRAAALERRALLSGWDRTVRQIDLALDRIER</sequence>
<dbReference type="AlphaFoldDB" id="A0A345NPF4"/>